<dbReference type="Pfam" id="PF22486">
    <property type="entry name" value="MATH_2"/>
    <property type="match status" value="2"/>
</dbReference>
<dbReference type="OrthoDB" id="2118844at2759"/>
<dbReference type="SMART" id="SM00061">
    <property type="entry name" value="MATH"/>
    <property type="match status" value="2"/>
</dbReference>
<evidence type="ECO:0000313" key="5">
    <source>
        <dbReference type="EMBL" id="ORY81625.1"/>
    </source>
</evidence>
<dbReference type="Gene3D" id="2.60.210.10">
    <property type="entry name" value="Apoptosis, Tumor Necrosis Factor Receptor Associated Protein 2, Chain A"/>
    <property type="match status" value="2"/>
</dbReference>
<evidence type="ECO:0000256" key="1">
    <source>
        <dbReference type="ARBA" id="ARBA00022737"/>
    </source>
</evidence>
<dbReference type="Proteomes" id="UP000193920">
    <property type="component" value="Unassembled WGS sequence"/>
</dbReference>
<dbReference type="InterPro" id="IPR002083">
    <property type="entry name" value="MATH/TRAF_dom"/>
</dbReference>
<keyword evidence="2 3" id="KW-0040">ANK repeat</keyword>
<organism evidence="5 6">
    <name type="scientific">Neocallimastix californiae</name>
    <dbReference type="NCBI Taxonomy" id="1754190"/>
    <lineage>
        <taxon>Eukaryota</taxon>
        <taxon>Fungi</taxon>
        <taxon>Fungi incertae sedis</taxon>
        <taxon>Chytridiomycota</taxon>
        <taxon>Chytridiomycota incertae sedis</taxon>
        <taxon>Neocallimastigomycetes</taxon>
        <taxon>Neocallimastigales</taxon>
        <taxon>Neocallimastigaceae</taxon>
        <taxon>Neocallimastix</taxon>
    </lineage>
</organism>
<protein>
    <submittedName>
        <fullName evidence="5">Ankyrin</fullName>
    </submittedName>
</protein>
<dbReference type="Gene3D" id="1.25.40.20">
    <property type="entry name" value="Ankyrin repeat-containing domain"/>
    <property type="match status" value="1"/>
</dbReference>
<accession>A0A1Y2FFM6</accession>
<evidence type="ECO:0000256" key="3">
    <source>
        <dbReference type="PROSITE-ProRule" id="PRU00023"/>
    </source>
</evidence>
<dbReference type="Pfam" id="PF12796">
    <property type="entry name" value="Ank_2"/>
    <property type="match status" value="2"/>
</dbReference>
<feature type="repeat" description="ANK" evidence="3">
    <location>
        <begin position="549"/>
        <end position="581"/>
    </location>
</feature>
<sequence length="612" mass="70690">MYKIETEEQYLNYLESLININNNKKENETIYERYFEWEIDNWNKINDENYVSQFFGVGGYIWKISLYPNGNGNEGKNYLSAYITNVDVIKKDTIKIWTRFIFLIRNHNDYSSFYYKTSSMNYFSKSHNGIGFPQYIKKENLLVPNGKSNKPLLEDNKIVVGALVQVYMNEDEENSLMEMPKEKNDFFIKLQNLITPDILNIDDIVGDGYYEWELNGLNKLNKKEFSPLFVIYNYILRIVIDTNKTNETLKDYLSIHLVNMDSFLNKKSEPPSISVELVLYIRNSKSYNYYIAKTSSSEDYSNRNNTFHGFTKFIEKSQLYIRDKKTGLSLVENDKLVVGAYVRVYNKSKPMVCRKISVRKGHSTYSSKSDESSVYVSRSILINSNKNLYSLSNNVVSSQKNISPTISIETFYIENKWNKIHMACRNGDITELEILIDRGEDISELTGDGWSALHIASQYGFLNIVKVLLDMGIGINLVNNGWSAIEIACNNGHYQKMMDLLLRKGHIDVNAKDHSGWTALHIVSRDNSYELAKYLIETANAKVNEEDRNLNTPLHIASQYGNFAIVQLLLNNHANINFKNLNGWTALHIACQYDNKNVIQLLIDNKANINST</sequence>
<evidence type="ECO:0000256" key="2">
    <source>
        <dbReference type="ARBA" id="ARBA00023043"/>
    </source>
</evidence>
<dbReference type="PANTHER" id="PTHR24198">
    <property type="entry name" value="ANKYRIN REPEAT AND PROTEIN KINASE DOMAIN-CONTAINING PROTEIN"/>
    <property type="match status" value="1"/>
</dbReference>
<keyword evidence="6" id="KW-1185">Reference proteome</keyword>
<feature type="non-terminal residue" evidence="5">
    <location>
        <position position="612"/>
    </location>
</feature>
<feature type="repeat" description="ANK" evidence="3">
    <location>
        <begin position="448"/>
        <end position="480"/>
    </location>
</feature>
<dbReference type="AlphaFoldDB" id="A0A1Y2FFM6"/>
<dbReference type="PROSITE" id="PS50144">
    <property type="entry name" value="MATH"/>
    <property type="match status" value="2"/>
</dbReference>
<dbReference type="SUPFAM" id="SSF48403">
    <property type="entry name" value="Ankyrin repeat"/>
    <property type="match status" value="1"/>
</dbReference>
<gene>
    <name evidence="5" type="ORF">LY90DRAFT_449151</name>
</gene>
<dbReference type="PROSITE" id="PS50088">
    <property type="entry name" value="ANK_REPEAT"/>
    <property type="match status" value="3"/>
</dbReference>
<dbReference type="PROSITE" id="PS50297">
    <property type="entry name" value="ANK_REP_REGION"/>
    <property type="match status" value="3"/>
</dbReference>
<dbReference type="CDD" id="cd00121">
    <property type="entry name" value="MATH"/>
    <property type="match status" value="2"/>
</dbReference>
<reference evidence="5 6" key="1">
    <citation type="submission" date="2016-08" db="EMBL/GenBank/DDBJ databases">
        <title>A Parts List for Fungal Cellulosomes Revealed by Comparative Genomics.</title>
        <authorList>
            <consortium name="DOE Joint Genome Institute"/>
            <person name="Haitjema C.H."/>
            <person name="Gilmore S.P."/>
            <person name="Henske J.K."/>
            <person name="Solomon K.V."/>
            <person name="De Groot R."/>
            <person name="Kuo A."/>
            <person name="Mondo S.J."/>
            <person name="Salamov A.A."/>
            <person name="Labutti K."/>
            <person name="Zhao Z."/>
            <person name="Chiniquy J."/>
            <person name="Barry K."/>
            <person name="Brewer H.M."/>
            <person name="Purvine S.O."/>
            <person name="Wright A.T."/>
            <person name="Boxma B."/>
            <person name="Van Alen T."/>
            <person name="Hackstein J.H."/>
            <person name="Baker S.E."/>
            <person name="Grigoriev I.V."/>
            <person name="O'Malley M.A."/>
        </authorList>
    </citation>
    <scope>NUCLEOTIDE SEQUENCE [LARGE SCALE GENOMIC DNA]</scope>
    <source>
        <strain evidence="5 6">G1</strain>
    </source>
</reference>
<comment type="caution">
    <text evidence="5">The sequence shown here is derived from an EMBL/GenBank/DDBJ whole genome shotgun (WGS) entry which is preliminary data.</text>
</comment>
<feature type="domain" description="MATH" evidence="4">
    <location>
        <begin position="207"/>
        <end position="342"/>
    </location>
</feature>
<name>A0A1Y2FFM6_9FUNG</name>
<dbReference type="STRING" id="1754190.A0A1Y2FFM6"/>
<dbReference type="InterPro" id="IPR002110">
    <property type="entry name" value="Ankyrin_rpt"/>
</dbReference>
<feature type="domain" description="MATH" evidence="4">
    <location>
        <begin position="32"/>
        <end position="164"/>
    </location>
</feature>
<dbReference type="SUPFAM" id="SSF49599">
    <property type="entry name" value="TRAF domain-like"/>
    <property type="match status" value="2"/>
</dbReference>
<proteinExistence type="predicted"/>
<evidence type="ECO:0000313" key="6">
    <source>
        <dbReference type="Proteomes" id="UP000193920"/>
    </source>
</evidence>
<dbReference type="PANTHER" id="PTHR24198:SF165">
    <property type="entry name" value="ANKYRIN REPEAT-CONTAINING PROTEIN-RELATED"/>
    <property type="match status" value="1"/>
</dbReference>
<dbReference type="SMART" id="SM00248">
    <property type="entry name" value="ANK"/>
    <property type="match status" value="6"/>
</dbReference>
<dbReference type="InterPro" id="IPR036770">
    <property type="entry name" value="Ankyrin_rpt-contain_sf"/>
</dbReference>
<feature type="repeat" description="ANK" evidence="3">
    <location>
        <begin position="582"/>
        <end position="612"/>
    </location>
</feature>
<dbReference type="Pfam" id="PF13606">
    <property type="entry name" value="Ank_3"/>
    <property type="match status" value="1"/>
</dbReference>
<keyword evidence="1" id="KW-0677">Repeat</keyword>
<dbReference type="EMBL" id="MCOG01000010">
    <property type="protein sequence ID" value="ORY81625.1"/>
    <property type="molecule type" value="Genomic_DNA"/>
</dbReference>
<evidence type="ECO:0000259" key="4">
    <source>
        <dbReference type="PROSITE" id="PS50144"/>
    </source>
</evidence>
<dbReference type="InterPro" id="IPR008974">
    <property type="entry name" value="TRAF-like"/>
</dbReference>